<evidence type="ECO:0000256" key="1">
    <source>
        <dbReference type="ARBA" id="ARBA00004613"/>
    </source>
</evidence>
<dbReference type="OrthoDB" id="9776235at2"/>
<name>B5YGE8_THEYD</name>
<proteinExistence type="predicted"/>
<keyword evidence="4" id="KW-0326">Glycosidase</keyword>
<dbReference type="KEGG" id="tye:THEYE_A1550"/>
<dbReference type="InterPro" id="IPR002509">
    <property type="entry name" value="NODB_dom"/>
</dbReference>
<protein>
    <submittedName>
        <fullName evidence="4">Xylanase/chitin deacetylase</fullName>
    </submittedName>
</protein>
<reference evidence="5" key="1">
    <citation type="submission" date="2008-08" db="EMBL/GenBank/DDBJ databases">
        <title>The complete genome sequence of Thermodesulfovibrio yellowstonii strain ATCC 51303 / DSM 11347 / YP87.</title>
        <authorList>
            <person name="Dodson R.J."/>
            <person name="Durkin A.S."/>
            <person name="Wu M."/>
            <person name="Eisen J."/>
            <person name="Sutton G."/>
        </authorList>
    </citation>
    <scope>NUCLEOTIDE SEQUENCE [LARGE SCALE GENOMIC DNA]</scope>
    <source>
        <strain evidence="5">ATCC 51303 / DSM 11347 / YP87</strain>
    </source>
</reference>
<reference evidence="4 5" key="2">
    <citation type="journal article" date="2015" name="Genome Announc.">
        <title>Genome Sequence of the Sulfate-Reducing Thermophilic Bacterium Thermodesulfovibrio yellowstonii Strain DSM 11347T (Phylum Nitrospirae).</title>
        <authorList>
            <person name="Bhatnagar S."/>
            <person name="Badger J.H."/>
            <person name="Madupu R."/>
            <person name="Khouri H.M."/>
            <person name="O'Connor E.M."/>
            <person name="Robb F.T."/>
            <person name="Ward N.L."/>
            <person name="Eisen J.A."/>
        </authorList>
    </citation>
    <scope>NUCLEOTIDE SEQUENCE [LARGE SCALE GENOMIC DNA]</scope>
    <source>
        <strain evidence="5">ATCC 51303 / DSM 11347 / YP87</strain>
    </source>
</reference>
<dbReference type="SUPFAM" id="SSF88713">
    <property type="entry name" value="Glycoside hydrolase/deacetylase"/>
    <property type="match status" value="1"/>
</dbReference>
<dbReference type="GO" id="GO:0005576">
    <property type="term" value="C:extracellular region"/>
    <property type="evidence" value="ECO:0007669"/>
    <property type="project" value="UniProtKB-SubCell"/>
</dbReference>
<dbReference type="GO" id="GO:0016787">
    <property type="term" value="F:hydrolase activity"/>
    <property type="evidence" value="ECO:0000318"/>
    <property type="project" value="GO_Central"/>
</dbReference>
<dbReference type="CDD" id="cd10969">
    <property type="entry name" value="CE4_Ecf1_like_5s"/>
    <property type="match status" value="1"/>
</dbReference>
<keyword evidence="4" id="KW-0858">Xylan degradation</keyword>
<organism evidence="4 5">
    <name type="scientific">Thermodesulfovibrio yellowstonii (strain ATCC 51303 / DSM 11347 / YP87)</name>
    <dbReference type="NCBI Taxonomy" id="289376"/>
    <lineage>
        <taxon>Bacteria</taxon>
        <taxon>Pseudomonadati</taxon>
        <taxon>Nitrospirota</taxon>
        <taxon>Thermodesulfovibrionia</taxon>
        <taxon>Thermodesulfovibrionales</taxon>
        <taxon>Thermodesulfovibrionaceae</taxon>
        <taxon>Thermodesulfovibrio</taxon>
    </lineage>
</organism>
<dbReference type="PATRIC" id="fig|289376.4.peg.1508"/>
<dbReference type="InterPro" id="IPR011330">
    <property type="entry name" value="Glyco_hydro/deAcase_b/a-brl"/>
</dbReference>
<dbReference type="eggNOG" id="COG0726">
    <property type="taxonomic scope" value="Bacteria"/>
</dbReference>
<evidence type="ECO:0000313" key="5">
    <source>
        <dbReference type="Proteomes" id="UP000000718"/>
    </source>
</evidence>
<evidence type="ECO:0000313" key="4">
    <source>
        <dbReference type="EMBL" id="ACI21743.1"/>
    </source>
</evidence>
<accession>B5YGE8</accession>
<dbReference type="GO" id="GO:0016810">
    <property type="term" value="F:hydrolase activity, acting on carbon-nitrogen (but not peptide) bonds"/>
    <property type="evidence" value="ECO:0007669"/>
    <property type="project" value="InterPro"/>
</dbReference>
<dbReference type="HOGENOM" id="CLU_030024_3_1_0"/>
<dbReference type="EnsemblBacteria" id="ACI21743">
    <property type="protein sequence ID" value="ACI21743"/>
    <property type="gene ID" value="THEYE_A1550"/>
</dbReference>
<dbReference type="PANTHER" id="PTHR34216">
    <property type="match status" value="1"/>
</dbReference>
<evidence type="ECO:0000259" key="3">
    <source>
        <dbReference type="PROSITE" id="PS51677"/>
    </source>
</evidence>
<keyword evidence="2" id="KW-0732">Signal</keyword>
<dbReference type="Gene3D" id="3.20.20.370">
    <property type="entry name" value="Glycoside hydrolase/deacetylase"/>
    <property type="match status" value="1"/>
</dbReference>
<dbReference type="PROSITE" id="PS51677">
    <property type="entry name" value="NODB"/>
    <property type="match status" value="1"/>
</dbReference>
<feature type="domain" description="NodB homology" evidence="3">
    <location>
        <begin position="62"/>
        <end position="262"/>
    </location>
</feature>
<gene>
    <name evidence="4" type="ordered locus">THEYE_A1550</name>
</gene>
<dbReference type="RefSeq" id="WP_012546450.1">
    <property type="nucleotide sequence ID" value="NC_011296.1"/>
</dbReference>
<keyword evidence="5" id="KW-1185">Reference proteome</keyword>
<comment type="subcellular location">
    <subcellularLocation>
        <location evidence="1">Secreted</location>
    </subcellularLocation>
</comment>
<sequence>MILYDSIPVLMYHHVMPVTSSLNITPELFEEQLSGLKTNGWKTLDSKEFLYFLQNPKESRKKCVLLTFDDGFVDNYLYAYPILKKYKMKALLFIATDFITDLDIKRENFIAMPHKQMWKIAFSERNYEVMCTWNELKEMESEGVFDIQSHGHTHKIPDFIEKANYAAVENDLFLGQEFLMKYLNKQPLHLAWPKGVYNDKVMRIAVKLGFKALYTTQRGANVYDTFHIKRLAVKCKGRRWLNKKLMIYNSSLLTKIYSKIRF</sequence>
<dbReference type="FunCoup" id="B5YGE8">
    <property type="interactions" value="71"/>
</dbReference>
<dbReference type="Proteomes" id="UP000000718">
    <property type="component" value="Chromosome"/>
</dbReference>
<dbReference type="Pfam" id="PF01522">
    <property type="entry name" value="Polysacc_deac_1"/>
    <property type="match status" value="1"/>
</dbReference>
<dbReference type="AlphaFoldDB" id="B5YGE8"/>
<dbReference type="GO" id="GO:0045493">
    <property type="term" value="P:xylan catabolic process"/>
    <property type="evidence" value="ECO:0007669"/>
    <property type="project" value="UniProtKB-KW"/>
</dbReference>
<keyword evidence="4" id="KW-0624">Polysaccharide degradation</keyword>
<keyword evidence="4" id="KW-0119">Carbohydrate metabolism</keyword>
<dbReference type="STRING" id="289376.THEYE_A1550"/>
<keyword evidence="4" id="KW-0378">Hydrolase</keyword>
<dbReference type="EMBL" id="CP001147">
    <property type="protein sequence ID" value="ACI21743.1"/>
    <property type="molecule type" value="Genomic_DNA"/>
</dbReference>
<dbReference type="PANTHER" id="PTHR34216:SF3">
    <property type="entry name" value="POLY-BETA-1,6-N-ACETYL-D-GLUCOSAMINE N-DEACETYLASE"/>
    <property type="match status" value="1"/>
</dbReference>
<dbReference type="GO" id="GO:0016798">
    <property type="term" value="F:hydrolase activity, acting on glycosyl bonds"/>
    <property type="evidence" value="ECO:0007669"/>
    <property type="project" value="UniProtKB-KW"/>
</dbReference>
<dbReference type="InterPro" id="IPR051398">
    <property type="entry name" value="Polysacch_Deacetylase"/>
</dbReference>
<evidence type="ECO:0000256" key="2">
    <source>
        <dbReference type="ARBA" id="ARBA00022729"/>
    </source>
</evidence>
<dbReference type="InParanoid" id="B5YGE8"/>